<dbReference type="InterPro" id="IPR032675">
    <property type="entry name" value="LRR_dom_sf"/>
</dbReference>
<evidence type="ECO:0000256" key="4">
    <source>
        <dbReference type="ARBA" id="ARBA00022614"/>
    </source>
</evidence>
<feature type="region of interest" description="Disordered" evidence="6">
    <location>
        <begin position="1"/>
        <end position="23"/>
    </location>
</feature>
<evidence type="ECO:0000256" key="2">
    <source>
        <dbReference type="ARBA" id="ARBA00014223"/>
    </source>
</evidence>
<dbReference type="PANTHER" id="PTHR46545:SF1">
    <property type="entry name" value="LEUCINE-RICH REPEAT-CONTAINING PROTEIN 51"/>
    <property type="match status" value="1"/>
</dbReference>
<dbReference type="InterPro" id="IPR001611">
    <property type="entry name" value="Leu-rich_rpt"/>
</dbReference>
<keyword evidence="3" id="KW-0963">Cytoplasm</keyword>
<dbReference type="GO" id="GO:0005737">
    <property type="term" value="C:cytoplasm"/>
    <property type="evidence" value="ECO:0007669"/>
    <property type="project" value="UniProtKB-SubCell"/>
</dbReference>
<protein>
    <recommendedName>
        <fullName evidence="2">Leucine-rich repeat-containing protein 51</fullName>
    </recommendedName>
</protein>
<feature type="compositionally biased region" description="Polar residues" evidence="6">
    <location>
        <begin position="1"/>
        <end position="11"/>
    </location>
</feature>
<keyword evidence="4" id="KW-0433">Leucine-rich repeat</keyword>
<comment type="subcellular location">
    <subcellularLocation>
        <location evidence="1">Cytoplasm</location>
    </subcellularLocation>
</comment>
<evidence type="ECO:0000256" key="3">
    <source>
        <dbReference type="ARBA" id="ARBA00022490"/>
    </source>
</evidence>
<accession>A0A8D8T7D8</accession>
<dbReference type="Gene3D" id="3.80.10.10">
    <property type="entry name" value="Ribonuclease Inhibitor"/>
    <property type="match status" value="1"/>
</dbReference>
<dbReference type="EMBL" id="HBUF01248407">
    <property type="protein sequence ID" value="CAG6679227.1"/>
    <property type="molecule type" value="Transcribed_RNA"/>
</dbReference>
<organism evidence="7">
    <name type="scientific">Cacopsylla melanoneura</name>
    <dbReference type="NCBI Taxonomy" id="428564"/>
    <lineage>
        <taxon>Eukaryota</taxon>
        <taxon>Metazoa</taxon>
        <taxon>Ecdysozoa</taxon>
        <taxon>Arthropoda</taxon>
        <taxon>Hexapoda</taxon>
        <taxon>Insecta</taxon>
        <taxon>Pterygota</taxon>
        <taxon>Neoptera</taxon>
        <taxon>Paraneoptera</taxon>
        <taxon>Hemiptera</taxon>
        <taxon>Sternorrhyncha</taxon>
        <taxon>Psylloidea</taxon>
        <taxon>Psyllidae</taxon>
        <taxon>Psyllinae</taxon>
        <taxon>Cacopsylla</taxon>
    </lineage>
</organism>
<evidence type="ECO:0000256" key="1">
    <source>
        <dbReference type="ARBA" id="ARBA00004496"/>
    </source>
</evidence>
<dbReference type="PANTHER" id="PTHR46545">
    <property type="entry name" value="LEUCINE-RICH REPEAT-CONTAINING PROTEIN 51"/>
    <property type="match status" value="1"/>
</dbReference>
<evidence type="ECO:0000313" key="7">
    <source>
        <dbReference type="EMBL" id="CAG6679227.1"/>
    </source>
</evidence>
<dbReference type="PROSITE" id="PS51450">
    <property type="entry name" value="LRR"/>
    <property type="match status" value="2"/>
</dbReference>
<proteinExistence type="predicted"/>
<keyword evidence="5" id="KW-0677">Repeat</keyword>
<sequence length="217" mass="24666">MQRKPTQSNATKSKDERPKRKLSLNRTNLTVDLSYRNIDILNTAAAAQVKPRHCSNAAHLDEAVARYDARILRLNNNSLSSLTGLDEFIQKILVSPETLTWLDLSFNQVTRLDESLSTLQSITILYLHGNQLQSLSDILKSLQSLPKLTHLTLNGNPPFQLKTPHYRSKVITSLNTLISLDFASVTKWERQLAQDRAHSVTIAKQTLKKKPIRHFYI</sequence>
<dbReference type="Pfam" id="PF14580">
    <property type="entry name" value="LRR_9"/>
    <property type="match status" value="1"/>
</dbReference>
<evidence type="ECO:0000256" key="6">
    <source>
        <dbReference type="SAM" id="MobiDB-lite"/>
    </source>
</evidence>
<name>A0A8D8T7D8_9HEMI</name>
<dbReference type="SUPFAM" id="SSF52058">
    <property type="entry name" value="L domain-like"/>
    <property type="match status" value="1"/>
</dbReference>
<dbReference type="AlphaFoldDB" id="A0A8D8T7D8"/>
<evidence type="ECO:0000256" key="5">
    <source>
        <dbReference type="ARBA" id="ARBA00022737"/>
    </source>
</evidence>
<reference evidence="7" key="1">
    <citation type="submission" date="2021-05" db="EMBL/GenBank/DDBJ databases">
        <authorList>
            <person name="Alioto T."/>
            <person name="Alioto T."/>
            <person name="Gomez Garrido J."/>
        </authorList>
    </citation>
    <scope>NUCLEOTIDE SEQUENCE</scope>
</reference>